<organism evidence="1 2">
    <name type="scientific">Sporosarcina aquimarina</name>
    <dbReference type="NCBI Taxonomy" id="114975"/>
    <lineage>
        <taxon>Bacteria</taxon>
        <taxon>Bacillati</taxon>
        <taxon>Bacillota</taxon>
        <taxon>Bacilli</taxon>
        <taxon>Bacillales</taxon>
        <taxon>Caryophanaceae</taxon>
        <taxon>Sporosarcina</taxon>
    </lineage>
</organism>
<dbReference type="NCBIfam" id="NF040878">
    <property type="entry name" value="SE1561_fam"/>
    <property type="match status" value="1"/>
</dbReference>
<gene>
    <name evidence="1" type="ORF">QT716_12400</name>
</gene>
<dbReference type="Proteomes" id="UP001280629">
    <property type="component" value="Unassembled WGS sequence"/>
</dbReference>
<keyword evidence="2" id="KW-1185">Reference proteome</keyword>
<evidence type="ECO:0000313" key="2">
    <source>
        <dbReference type="Proteomes" id="UP001280629"/>
    </source>
</evidence>
<proteinExistence type="predicted"/>
<evidence type="ECO:0000313" key="1">
    <source>
        <dbReference type="EMBL" id="MDW0110838.1"/>
    </source>
</evidence>
<dbReference type="InterPro" id="IPR047670">
    <property type="entry name" value="YfjT-like"/>
</dbReference>
<reference evidence="1 2" key="1">
    <citation type="submission" date="2023-06" db="EMBL/GenBank/DDBJ databases">
        <title>Sporosarcina sp. nov., isolated from Korean traditional fermented seafood 'Jeotgal'.</title>
        <authorList>
            <person name="Yang A.-I."/>
            <person name="Shin N.-R."/>
        </authorList>
    </citation>
    <scope>NUCLEOTIDE SEQUENCE [LARGE SCALE GENOMIC DNA]</scope>
    <source>
        <strain evidence="1 2">KCTC3840</strain>
    </source>
</reference>
<dbReference type="EMBL" id="JAUBDH010000008">
    <property type="protein sequence ID" value="MDW0110838.1"/>
    <property type="molecule type" value="Genomic_DNA"/>
</dbReference>
<sequence length="54" mass="6259">MQNSPSNQVDDLKIRLNQFLETLDSIEPETTDLEEIDRLISLVDDLEVRMGKLK</sequence>
<comment type="caution">
    <text evidence="1">The sequence shown here is derived from an EMBL/GenBank/DDBJ whole genome shotgun (WGS) entry which is preliminary data.</text>
</comment>
<accession>A0ABU4G1L4</accession>
<protein>
    <submittedName>
        <fullName evidence="1">SE1561 family protein</fullName>
    </submittedName>
</protein>
<name>A0ABU4G1L4_9BACL</name>